<dbReference type="AlphaFoldDB" id="E9I4E6"/>
<gene>
    <name evidence="1" type="ORF">DAPPUDRAFT_274561</name>
</gene>
<reference evidence="1 2" key="1">
    <citation type="journal article" date="2011" name="Science">
        <title>The ecoresponsive genome of Daphnia pulex.</title>
        <authorList>
            <person name="Colbourne J.K."/>
            <person name="Pfrender M.E."/>
            <person name="Gilbert D."/>
            <person name="Thomas W.K."/>
            <person name="Tucker A."/>
            <person name="Oakley T.H."/>
            <person name="Tokishita S."/>
            <person name="Aerts A."/>
            <person name="Arnold G.J."/>
            <person name="Basu M.K."/>
            <person name="Bauer D.J."/>
            <person name="Caceres C.E."/>
            <person name="Carmel L."/>
            <person name="Casola C."/>
            <person name="Choi J.H."/>
            <person name="Detter J.C."/>
            <person name="Dong Q."/>
            <person name="Dusheyko S."/>
            <person name="Eads B.D."/>
            <person name="Frohlich T."/>
            <person name="Geiler-Samerotte K.A."/>
            <person name="Gerlach D."/>
            <person name="Hatcher P."/>
            <person name="Jogdeo S."/>
            <person name="Krijgsveld J."/>
            <person name="Kriventseva E.V."/>
            <person name="Kultz D."/>
            <person name="Laforsch C."/>
            <person name="Lindquist E."/>
            <person name="Lopez J."/>
            <person name="Manak J.R."/>
            <person name="Muller J."/>
            <person name="Pangilinan J."/>
            <person name="Patwardhan R.P."/>
            <person name="Pitluck S."/>
            <person name="Pritham E.J."/>
            <person name="Rechtsteiner A."/>
            <person name="Rho M."/>
            <person name="Rogozin I.B."/>
            <person name="Sakarya O."/>
            <person name="Salamov A."/>
            <person name="Schaack S."/>
            <person name="Shapiro H."/>
            <person name="Shiga Y."/>
            <person name="Skalitzky C."/>
            <person name="Smith Z."/>
            <person name="Souvorov A."/>
            <person name="Sung W."/>
            <person name="Tang Z."/>
            <person name="Tsuchiya D."/>
            <person name="Tu H."/>
            <person name="Vos H."/>
            <person name="Wang M."/>
            <person name="Wolf Y.I."/>
            <person name="Yamagata H."/>
            <person name="Yamada T."/>
            <person name="Ye Y."/>
            <person name="Shaw J.R."/>
            <person name="Andrews J."/>
            <person name="Crease T.J."/>
            <person name="Tang H."/>
            <person name="Lucas S.M."/>
            <person name="Robertson H.M."/>
            <person name="Bork P."/>
            <person name="Koonin E.V."/>
            <person name="Zdobnov E.M."/>
            <person name="Grigoriev I.V."/>
            <person name="Lynch M."/>
            <person name="Boore J.L."/>
        </authorList>
    </citation>
    <scope>NUCLEOTIDE SEQUENCE [LARGE SCALE GENOMIC DNA]</scope>
</reference>
<name>E9I4E6_DAPPU</name>
<keyword evidence="2" id="KW-1185">Reference proteome</keyword>
<evidence type="ECO:0000313" key="2">
    <source>
        <dbReference type="Proteomes" id="UP000000305"/>
    </source>
</evidence>
<organism evidence="1 2">
    <name type="scientific">Daphnia pulex</name>
    <name type="common">Water flea</name>
    <dbReference type="NCBI Taxonomy" id="6669"/>
    <lineage>
        <taxon>Eukaryota</taxon>
        <taxon>Metazoa</taxon>
        <taxon>Ecdysozoa</taxon>
        <taxon>Arthropoda</taxon>
        <taxon>Crustacea</taxon>
        <taxon>Branchiopoda</taxon>
        <taxon>Diplostraca</taxon>
        <taxon>Cladocera</taxon>
        <taxon>Anomopoda</taxon>
        <taxon>Daphniidae</taxon>
        <taxon>Daphnia</taxon>
    </lineage>
</organism>
<proteinExistence type="predicted"/>
<evidence type="ECO:0000313" key="1">
    <source>
        <dbReference type="EMBL" id="EFX61134.1"/>
    </source>
</evidence>
<protein>
    <submittedName>
        <fullName evidence="1">Uncharacterized protein</fullName>
    </submittedName>
</protein>
<dbReference type="HOGENOM" id="CLU_2944030_0_0_1"/>
<sequence>MSEEQRQKESEVVQEFKLEQDNELRFEVESKEKVTLEMLARDNFPFQALLVQWQLNVLGPADVEEGFSQ</sequence>
<feature type="non-terminal residue" evidence="1">
    <location>
        <position position="1"/>
    </location>
</feature>
<dbReference type="InParanoid" id="E9I4E6"/>
<dbReference type="EMBL" id="GL735005">
    <property type="protein sequence ID" value="EFX61134.1"/>
    <property type="molecule type" value="Genomic_DNA"/>
</dbReference>
<dbReference type="InterPro" id="IPR038239">
    <property type="entry name" value="Clp1_N_sf"/>
</dbReference>
<dbReference type="Gene3D" id="2.60.120.1030">
    <property type="entry name" value="Clp1, DNA binding domain"/>
    <property type="match status" value="1"/>
</dbReference>
<dbReference type="Proteomes" id="UP000000305">
    <property type="component" value="Unassembled WGS sequence"/>
</dbReference>
<dbReference type="KEGG" id="dpx:DAPPUDRAFT_274561"/>
<accession>E9I4E6</accession>